<evidence type="ECO:0000313" key="5">
    <source>
        <dbReference type="Proteomes" id="UP000285961"/>
    </source>
</evidence>
<feature type="domain" description="Tyrosine-protein kinase G-rich" evidence="3">
    <location>
        <begin position="388"/>
        <end position="469"/>
    </location>
</feature>
<name>A0A419F2H7_9BACT</name>
<evidence type="ECO:0000256" key="1">
    <source>
        <dbReference type="SAM" id="Coils"/>
    </source>
</evidence>
<gene>
    <name evidence="4" type="ORF">C4532_06265</name>
</gene>
<keyword evidence="2" id="KW-0472">Membrane</keyword>
<feature type="transmembrane region" description="Helical" evidence="2">
    <location>
        <begin position="451"/>
        <end position="473"/>
    </location>
</feature>
<dbReference type="InterPro" id="IPR050445">
    <property type="entry name" value="Bact_polysacc_biosynth/exp"/>
</dbReference>
<evidence type="ECO:0000256" key="2">
    <source>
        <dbReference type="SAM" id="Phobius"/>
    </source>
</evidence>
<dbReference type="AlphaFoldDB" id="A0A419F2H7"/>
<dbReference type="InterPro" id="IPR032807">
    <property type="entry name" value="GNVR"/>
</dbReference>
<comment type="caution">
    <text evidence="4">The sequence shown here is derived from an EMBL/GenBank/DDBJ whole genome shotgun (WGS) entry which is preliminary data.</text>
</comment>
<dbReference type="GO" id="GO:0004713">
    <property type="term" value="F:protein tyrosine kinase activity"/>
    <property type="evidence" value="ECO:0007669"/>
    <property type="project" value="TreeGrafter"/>
</dbReference>
<protein>
    <recommendedName>
        <fullName evidence="3">Tyrosine-protein kinase G-rich domain-containing protein</fullName>
    </recommendedName>
</protein>
<evidence type="ECO:0000313" key="4">
    <source>
        <dbReference type="EMBL" id="RJP72353.1"/>
    </source>
</evidence>
<feature type="transmembrane region" description="Helical" evidence="2">
    <location>
        <begin position="20"/>
        <end position="42"/>
    </location>
</feature>
<dbReference type="Proteomes" id="UP000285961">
    <property type="component" value="Unassembled WGS sequence"/>
</dbReference>
<dbReference type="EMBL" id="QZKI01000046">
    <property type="protein sequence ID" value="RJP72353.1"/>
    <property type="molecule type" value="Genomic_DNA"/>
</dbReference>
<sequence length="524" mass="60100">MQSPKNQLDVQKYLDVFHKYKWHGLIPACIVMLILFAGSVFLPKIYESSCLIEIDRGTIENPFRSDRERVPSLGEHLSAFSQNALRWDVLSRIIDAVGPEAILQNGDVYNLGKLKKTLGLGDGATNDDQESQPKREAVVGYLKKEVQFRQRPPQFLVISYRGTRSDVNSKILNTLVSVLIEEKIKAEVNMAGRNYEFIKSEMETYRQELEQAETHLKEFKEKHISELPNNINVHLAQLTNDRSELLACELEMKELTTRVRYIDEEMKKQSELIVSEIRREANPMITVLNQRIVDMEVELTRLRTNYTELHPRVIELKGQIEDLKKQRDGVDESTLDTQTSMLNPVHQQLAQDKQNALVRLEVLKSRMANLQKRIVENEKKVENVPAQEQQLLTLTRNYEVNAQIYNMFLQKLEEVRIQEKLATEQKGKESFKVLEYARATTTPVAPDRVRVMGFIALAGIATCIGVILLLNYFDDSFKSVEEAKEFLQKPLMGTVPSLDMAERNGHSAVHNKLLKAIGKSRGRP</sequence>
<dbReference type="Pfam" id="PF13807">
    <property type="entry name" value="GNVR"/>
    <property type="match status" value="1"/>
</dbReference>
<reference evidence="4 5" key="1">
    <citation type="journal article" date="2017" name="ISME J.">
        <title>Energy and carbon metabolisms in a deep terrestrial subsurface fluid microbial community.</title>
        <authorList>
            <person name="Momper L."/>
            <person name="Jungbluth S.P."/>
            <person name="Lee M.D."/>
            <person name="Amend J.P."/>
        </authorList>
    </citation>
    <scope>NUCLEOTIDE SEQUENCE [LARGE SCALE GENOMIC DNA]</scope>
    <source>
        <strain evidence="4">SURF_17</strain>
    </source>
</reference>
<keyword evidence="1" id="KW-0175">Coiled coil</keyword>
<dbReference type="PANTHER" id="PTHR32309">
    <property type="entry name" value="TYROSINE-PROTEIN KINASE"/>
    <property type="match status" value="1"/>
</dbReference>
<organism evidence="4 5">
    <name type="scientific">Candidatus Abyssobacteria bacterium SURF_17</name>
    <dbReference type="NCBI Taxonomy" id="2093361"/>
    <lineage>
        <taxon>Bacteria</taxon>
        <taxon>Pseudomonadati</taxon>
        <taxon>Candidatus Hydrogenedentota</taxon>
        <taxon>Candidatus Abyssobacteria</taxon>
    </lineage>
</organism>
<keyword evidence="2" id="KW-0812">Transmembrane</keyword>
<feature type="coiled-coil region" evidence="1">
    <location>
        <begin position="285"/>
        <end position="380"/>
    </location>
</feature>
<dbReference type="GO" id="GO:0005886">
    <property type="term" value="C:plasma membrane"/>
    <property type="evidence" value="ECO:0007669"/>
    <property type="project" value="TreeGrafter"/>
</dbReference>
<dbReference type="PANTHER" id="PTHR32309:SF13">
    <property type="entry name" value="FERRIC ENTEROBACTIN TRANSPORT PROTEIN FEPE"/>
    <property type="match status" value="1"/>
</dbReference>
<evidence type="ECO:0000259" key="3">
    <source>
        <dbReference type="Pfam" id="PF13807"/>
    </source>
</evidence>
<accession>A0A419F2H7</accession>
<feature type="coiled-coil region" evidence="1">
    <location>
        <begin position="195"/>
        <end position="222"/>
    </location>
</feature>
<keyword evidence="2" id="KW-1133">Transmembrane helix</keyword>
<proteinExistence type="predicted"/>